<reference evidence="1 2" key="2">
    <citation type="journal article" date="2016" name="Appl. Microbiol. Biotechnol.">
        <title>Exploiting the genome sequence of Streptomyces nodosus for enhanced antibiotic production.</title>
        <authorList>
            <person name="Sweeney P."/>
            <person name="Murphy C.D."/>
            <person name="Caffrey P."/>
        </authorList>
    </citation>
    <scope>NUCLEOTIDE SEQUENCE [LARGE SCALE GENOMIC DNA]</scope>
    <source>
        <strain evidence="1 2">ATCC 14899</strain>
    </source>
</reference>
<evidence type="ECO:0000313" key="1">
    <source>
        <dbReference type="EMBL" id="AJE44454.1"/>
    </source>
</evidence>
<reference evidence="2" key="1">
    <citation type="submission" date="2014-09" db="EMBL/GenBank/DDBJ databases">
        <title>Sequence of the Streptomyces nodosus genome.</title>
        <authorList>
            <person name="Sweeney P."/>
            <person name="Stephens N."/>
            <person name="Murphy C."/>
            <person name="Caffrey P."/>
        </authorList>
    </citation>
    <scope>NUCLEOTIDE SEQUENCE [LARGE SCALE GENOMIC DNA]</scope>
    <source>
        <strain evidence="2">ATCC 14899</strain>
    </source>
</reference>
<dbReference type="PANTHER" id="PTHR33204">
    <property type="entry name" value="TRANSCRIPTIONAL REGULATOR, MARR FAMILY"/>
    <property type="match status" value="1"/>
</dbReference>
<dbReference type="RefSeq" id="WP_043447646.1">
    <property type="nucleotide sequence ID" value="NZ_CP009313.1"/>
</dbReference>
<dbReference type="EMBL" id="CP009313">
    <property type="protein sequence ID" value="AJE44454.1"/>
    <property type="molecule type" value="Genomic_DNA"/>
</dbReference>
<sequence length="140" mass="15431">MTSLSTGTRPAGNAEATTDDRVHDADAQDCLAMQSMLGIVGRRWTGAVLLACTRGARRFGEYRHLVGGISDRLLSQRLKELESLKLIEREVIPTTPVRILYHPTDSGRELVEALHPLISWGSRHMPREIPSGVPRRAPGP</sequence>
<evidence type="ECO:0000313" key="2">
    <source>
        <dbReference type="Proteomes" id="UP000031526"/>
    </source>
</evidence>
<dbReference type="Gene3D" id="1.10.10.10">
    <property type="entry name" value="Winged helix-like DNA-binding domain superfamily/Winged helix DNA-binding domain"/>
    <property type="match status" value="1"/>
</dbReference>
<dbReference type="InterPro" id="IPR036388">
    <property type="entry name" value="WH-like_DNA-bd_sf"/>
</dbReference>
<protein>
    <submittedName>
        <fullName evidence="1">Uncharacterized protein</fullName>
    </submittedName>
</protein>
<dbReference type="InterPro" id="IPR036390">
    <property type="entry name" value="WH_DNA-bd_sf"/>
</dbReference>
<dbReference type="PROSITE" id="PS51118">
    <property type="entry name" value="HTH_HXLR"/>
    <property type="match status" value="1"/>
</dbReference>
<name>A0A0B5DMK4_9ACTN</name>
<proteinExistence type="predicted"/>
<dbReference type="Pfam" id="PF01638">
    <property type="entry name" value="HxlR"/>
    <property type="match status" value="1"/>
</dbReference>
<gene>
    <name evidence="1" type="ORF">SNOD_34085</name>
</gene>
<dbReference type="HOGENOM" id="CLU_111585_5_3_11"/>
<dbReference type="InterPro" id="IPR002577">
    <property type="entry name" value="HTH_HxlR"/>
</dbReference>
<accession>A0A0B5DMK4</accession>
<dbReference type="STRING" id="40318.SNOD_34085"/>
<dbReference type="SUPFAM" id="SSF46785">
    <property type="entry name" value="Winged helix' DNA-binding domain"/>
    <property type="match status" value="1"/>
</dbReference>
<dbReference type="AlphaFoldDB" id="A0A0B5DMK4"/>
<dbReference type="PANTHER" id="PTHR33204:SF37">
    <property type="entry name" value="HTH-TYPE TRANSCRIPTIONAL REGULATOR YODB"/>
    <property type="match status" value="1"/>
</dbReference>
<dbReference type="Proteomes" id="UP000031526">
    <property type="component" value="Chromosome"/>
</dbReference>
<keyword evidence="2" id="KW-1185">Reference proteome</keyword>
<organism evidence="1 2">
    <name type="scientific">Streptomyces nodosus</name>
    <dbReference type="NCBI Taxonomy" id="40318"/>
    <lineage>
        <taxon>Bacteria</taxon>
        <taxon>Bacillati</taxon>
        <taxon>Actinomycetota</taxon>
        <taxon>Actinomycetes</taxon>
        <taxon>Kitasatosporales</taxon>
        <taxon>Streptomycetaceae</taxon>
        <taxon>Streptomyces</taxon>
    </lineage>
</organism>